<dbReference type="HAMAP" id="MF_00096">
    <property type="entry name" value="MutS"/>
    <property type="match status" value="1"/>
</dbReference>
<dbReference type="SUPFAM" id="SSF52540">
    <property type="entry name" value="P-loop containing nucleoside triphosphate hydrolases"/>
    <property type="match status" value="1"/>
</dbReference>
<dbReference type="OrthoDB" id="9802448at2"/>
<dbReference type="Pfam" id="PF05190">
    <property type="entry name" value="MutS_IV"/>
    <property type="match status" value="1"/>
</dbReference>
<evidence type="ECO:0000256" key="6">
    <source>
        <dbReference type="ARBA" id="ARBA00023125"/>
    </source>
</evidence>
<dbReference type="Proteomes" id="UP000318017">
    <property type="component" value="Chromosome"/>
</dbReference>
<keyword evidence="4 9" id="KW-0227">DNA damage</keyword>
<reference evidence="12 13" key="1">
    <citation type="submission" date="2019-02" db="EMBL/GenBank/DDBJ databases">
        <title>Deep-cultivation of Planctomycetes and their phenomic and genomic characterization uncovers novel biology.</title>
        <authorList>
            <person name="Wiegand S."/>
            <person name="Jogler M."/>
            <person name="Boedeker C."/>
            <person name="Pinto D."/>
            <person name="Vollmers J."/>
            <person name="Rivas-Marin E."/>
            <person name="Kohn T."/>
            <person name="Peeters S.H."/>
            <person name="Heuer A."/>
            <person name="Rast P."/>
            <person name="Oberbeckmann S."/>
            <person name="Bunk B."/>
            <person name="Jeske O."/>
            <person name="Meyerdierks A."/>
            <person name="Storesund J.E."/>
            <person name="Kallscheuer N."/>
            <person name="Luecker S."/>
            <person name="Lage O.M."/>
            <person name="Pohl T."/>
            <person name="Merkel B.J."/>
            <person name="Hornburger P."/>
            <person name="Mueller R.-W."/>
            <person name="Bruemmer F."/>
            <person name="Labrenz M."/>
            <person name="Spormann A.M."/>
            <person name="Op den Camp H."/>
            <person name="Overmann J."/>
            <person name="Amann R."/>
            <person name="Jetten M.S.M."/>
            <person name="Mascher T."/>
            <person name="Medema M.H."/>
            <person name="Devos D.P."/>
            <person name="Kaster A.-K."/>
            <person name="Ovreas L."/>
            <person name="Rohde M."/>
            <person name="Galperin M.Y."/>
            <person name="Jogler C."/>
        </authorList>
    </citation>
    <scope>NUCLEOTIDE SEQUENCE [LARGE SCALE GENOMIC DNA]</scope>
    <source>
        <strain evidence="12 13">Q31a</strain>
    </source>
</reference>
<dbReference type="NCBIfam" id="TIGR01070">
    <property type="entry name" value="mutS1"/>
    <property type="match status" value="1"/>
</dbReference>
<evidence type="ECO:0000313" key="12">
    <source>
        <dbReference type="EMBL" id="QDV27678.1"/>
    </source>
</evidence>
<evidence type="ECO:0000256" key="4">
    <source>
        <dbReference type="ARBA" id="ARBA00022763"/>
    </source>
</evidence>
<dbReference type="GO" id="GO:0140664">
    <property type="term" value="F:ATP-dependent DNA damage sensor activity"/>
    <property type="evidence" value="ECO:0007669"/>
    <property type="project" value="InterPro"/>
</dbReference>
<proteinExistence type="inferred from homology"/>
<accession>A0A518GGK0</accession>
<dbReference type="GO" id="GO:0003684">
    <property type="term" value="F:damaged DNA binding"/>
    <property type="evidence" value="ECO:0007669"/>
    <property type="project" value="UniProtKB-UniRule"/>
</dbReference>
<dbReference type="Pfam" id="PF01624">
    <property type="entry name" value="MutS_I"/>
    <property type="match status" value="1"/>
</dbReference>
<dbReference type="AlphaFoldDB" id="A0A518GGK0"/>
<comment type="similarity">
    <text evidence="1 9 10">Belongs to the DNA mismatch repair MutS family.</text>
</comment>
<dbReference type="Gene3D" id="1.10.1420.10">
    <property type="match status" value="2"/>
</dbReference>
<keyword evidence="13" id="KW-1185">Reference proteome</keyword>
<name>A0A518GGK0_9BACT</name>
<dbReference type="Gene3D" id="3.40.1170.10">
    <property type="entry name" value="DNA repair protein MutS, domain I"/>
    <property type="match status" value="1"/>
</dbReference>
<dbReference type="InterPro" id="IPR027417">
    <property type="entry name" value="P-loop_NTPase"/>
</dbReference>
<keyword evidence="7 9" id="KW-0234">DNA repair</keyword>
<evidence type="ECO:0000256" key="1">
    <source>
        <dbReference type="ARBA" id="ARBA00006271"/>
    </source>
</evidence>
<dbReference type="InterPro" id="IPR017261">
    <property type="entry name" value="DNA_mismatch_repair_MutS/MSH"/>
</dbReference>
<dbReference type="PANTHER" id="PTHR11361">
    <property type="entry name" value="DNA MISMATCH REPAIR PROTEIN MUTS FAMILY MEMBER"/>
    <property type="match status" value="1"/>
</dbReference>
<evidence type="ECO:0000256" key="10">
    <source>
        <dbReference type="RuleBase" id="RU003756"/>
    </source>
</evidence>
<keyword evidence="6 9" id="KW-0238">DNA-binding</keyword>
<dbReference type="InterPro" id="IPR007861">
    <property type="entry name" value="DNA_mismatch_repair_MutS_clamp"/>
</dbReference>
<dbReference type="SUPFAM" id="SSF55271">
    <property type="entry name" value="DNA repair protein MutS, domain I"/>
    <property type="match status" value="1"/>
</dbReference>
<dbReference type="InterPro" id="IPR007695">
    <property type="entry name" value="DNA_mismatch_repair_MutS-lik_N"/>
</dbReference>
<dbReference type="InterPro" id="IPR036678">
    <property type="entry name" value="MutS_con_dom_sf"/>
</dbReference>
<dbReference type="InterPro" id="IPR005748">
    <property type="entry name" value="DNA_mismatch_repair_MutS"/>
</dbReference>
<dbReference type="FunFam" id="3.40.1170.10:FF:000001">
    <property type="entry name" value="DNA mismatch repair protein MutS"/>
    <property type="match status" value="1"/>
</dbReference>
<dbReference type="Gene3D" id="3.30.420.110">
    <property type="entry name" value="MutS, connector domain"/>
    <property type="match status" value="1"/>
</dbReference>
<dbReference type="InterPro" id="IPR016151">
    <property type="entry name" value="DNA_mismatch_repair_MutS_N"/>
</dbReference>
<gene>
    <name evidence="12" type="primary">mutS_2</name>
    <name evidence="9" type="synonym">mutS</name>
    <name evidence="12" type="ORF">Q31a_60710</name>
</gene>
<protein>
    <recommendedName>
        <fullName evidence="2 9">DNA mismatch repair protein MutS</fullName>
    </recommendedName>
</protein>
<evidence type="ECO:0000256" key="7">
    <source>
        <dbReference type="ARBA" id="ARBA00023204"/>
    </source>
</evidence>
<dbReference type="RefSeq" id="WP_145085429.1">
    <property type="nucleotide sequence ID" value="NZ_CP036298.1"/>
</dbReference>
<dbReference type="GO" id="GO:0006298">
    <property type="term" value="P:mismatch repair"/>
    <property type="evidence" value="ECO:0007669"/>
    <property type="project" value="UniProtKB-UniRule"/>
</dbReference>
<dbReference type="PROSITE" id="PS00486">
    <property type="entry name" value="DNA_MISMATCH_REPAIR_2"/>
    <property type="match status" value="1"/>
</dbReference>
<dbReference type="PIRSF" id="PIRSF037677">
    <property type="entry name" value="DNA_mis_repair_Msh6"/>
    <property type="match status" value="1"/>
</dbReference>
<evidence type="ECO:0000256" key="9">
    <source>
        <dbReference type="HAMAP-Rule" id="MF_00096"/>
    </source>
</evidence>
<keyword evidence="5 9" id="KW-0067">ATP-binding</keyword>
<dbReference type="InterPro" id="IPR007696">
    <property type="entry name" value="DNA_mismatch_repair_MutS_core"/>
</dbReference>
<dbReference type="InterPro" id="IPR036187">
    <property type="entry name" value="DNA_mismatch_repair_MutS_sf"/>
</dbReference>
<keyword evidence="3 9" id="KW-0547">Nucleotide-binding</keyword>
<evidence type="ECO:0000259" key="11">
    <source>
        <dbReference type="PROSITE" id="PS00486"/>
    </source>
</evidence>
<dbReference type="CDD" id="cd03284">
    <property type="entry name" value="ABC_MutS1"/>
    <property type="match status" value="1"/>
</dbReference>
<dbReference type="GO" id="GO:0030983">
    <property type="term" value="F:mismatched DNA binding"/>
    <property type="evidence" value="ECO:0007669"/>
    <property type="project" value="InterPro"/>
</dbReference>
<evidence type="ECO:0000313" key="13">
    <source>
        <dbReference type="Proteomes" id="UP000318017"/>
    </source>
</evidence>
<dbReference type="KEGG" id="ahel:Q31a_60710"/>
<dbReference type="Gene3D" id="3.40.50.300">
    <property type="entry name" value="P-loop containing nucleotide triphosphate hydrolases"/>
    <property type="match status" value="1"/>
</dbReference>
<dbReference type="GO" id="GO:0005524">
    <property type="term" value="F:ATP binding"/>
    <property type="evidence" value="ECO:0007669"/>
    <property type="project" value="UniProtKB-UniRule"/>
</dbReference>
<dbReference type="InterPro" id="IPR045076">
    <property type="entry name" value="MutS"/>
</dbReference>
<dbReference type="FunFam" id="3.40.50.300:FF:000870">
    <property type="entry name" value="MutS protein homolog 4"/>
    <property type="match status" value="1"/>
</dbReference>
<organism evidence="12 13">
    <name type="scientific">Aureliella helgolandensis</name>
    <dbReference type="NCBI Taxonomy" id="2527968"/>
    <lineage>
        <taxon>Bacteria</taxon>
        <taxon>Pseudomonadati</taxon>
        <taxon>Planctomycetota</taxon>
        <taxon>Planctomycetia</taxon>
        <taxon>Pirellulales</taxon>
        <taxon>Pirellulaceae</taxon>
        <taxon>Aureliella</taxon>
    </lineage>
</organism>
<feature type="binding site" evidence="9">
    <location>
        <begin position="624"/>
        <end position="631"/>
    </location>
    <ligand>
        <name>ATP</name>
        <dbReference type="ChEBI" id="CHEBI:30616"/>
    </ligand>
</feature>
<dbReference type="NCBIfam" id="NF003810">
    <property type="entry name" value="PRK05399.1"/>
    <property type="match status" value="1"/>
</dbReference>
<dbReference type="InterPro" id="IPR000432">
    <property type="entry name" value="DNA_mismatch_repair_MutS_C"/>
</dbReference>
<dbReference type="FunFam" id="1.10.1420.10:FF:000001">
    <property type="entry name" value="DNA mismatch repair protein MutS"/>
    <property type="match status" value="1"/>
</dbReference>
<dbReference type="SUPFAM" id="SSF48334">
    <property type="entry name" value="DNA repair protein MutS, domain III"/>
    <property type="match status" value="1"/>
</dbReference>
<dbReference type="SMART" id="SM00533">
    <property type="entry name" value="MUTSd"/>
    <property type="match status" value="1"/>
</dbReference>
<evidence type="ECO:0000256" key="5">
    <source>
        <dbReference type="ARBA" id="ARBA00022840"/>
    </source>
</evidence>
<dbReference type="EMBL" id="CP036298">
    <property type="protein sequence ID" value="QDV27678.1"/>
    <property type="molecule type" value="Genomic_DNA"/>
</dbReference>
<evidence type="ECO:0000256" key="8">
    <source>
        <dbReference type="ARBA" id="ARBA00024647"/>
    </source>
</evidence>
<sequence>MTVSPMMRQYEEAKQVCGDALLLFRMGDFYELFHEDAKTCARVLGLTLTSRDKGENPIPMAGFPYHQLEGYLAKLIRSGHRVAVCDQVEDPKEAKGIVRREVTRIVTAGTLTDEALLDPLHTNLLVAVFSLKPGRNATSSEETQVGMAWAELSTGRFEAGLFPASKMLDELARLEPSEVLIREDDTVLSTDADYPWTVTLRPTWQFGSEEASRQLCQHFGTQNLEGMGWDEQSDGLAVGAAGAVLAYLLETQKTSLGHVQQLHPYRQGQTLEIDAATRRSLELTHTMRDRERSGSLLAVLDQTCTSMGARRLASWLAAPLLNLNTIQERHGAVEELHSDSRLRSELRALLLDIYDLERLLGRVATGRASPRDLRQVGTTLEQLPAIKQVLASRRSERLQQLQEELLLCEALRDELLAAFNESCPLHLRDGGFIREGYHAQLDELRRLASGGKQWIAEYQARQTELTGITSLKVGYTKVFGYYLEVTNAHKDKVPDHFVRKQTLKNAERYITDELKKYEIKVISADEQALGLELELFQELRNRVSTHLSELQQVATVLSELDVLAGLAELAQRQDYIRPEMLDSDELEIIEGRHPVLDVTTPKGTFVPNDCQVGASHGSIVLITGPNMAGKSTYIRQVALLTLMAQLGSFVPAKRARIGVADRIFARVGASDELSRGQSTFMVEMVETARILNTASNRSLVILDEIGRGTSTYDGLSLAWAIVEHLHDHVCARTFFATHYHELTQLDKSLPGVRNFNVAVKEWDENIVFLHRIVPGGADKSYGIHVARLAGIPREVNERAKDILTQLESDHLDKRGDSKISPPKRKPGAPIQLTLFEVGDHPLLEKLRGLDLQSTTPFEALQLLAGWQSELQTEELSAHKKTPRS</sequence>
<feature type="domain" description="DNA mismatch repair proteins mutS family" evidence="11">
    <location>
        <begin position="698"/>
        <end position="714"/>
    </location>
</feature>
<evidence type="ECO:0000256" key="2">
    <source>
        <dbReference type="ARBA" id="ARBA00021982"/>
    </source>
</evidence>
<dbReference type="InterPro" id="IPR007860">
    <property type="entry name" value="DNA_mmatch_repair_MutS_con_dom"/>
</dbReference>
<dbReference type="Pfam" id="PF05188">
    <property type="entry name" value="MutS_II"/>
    <property type="match status" value="1"/>
</dbReference>
<dbReference type="Pfam" id="PF05192">
    <property type="entry name" value="MutS_III"/>
    <property type="match status" value="1"/>
</dbReference>
<dbReference type="Pfam" id="PF00488">
    <property type="entry name" value="MutS_V"/>
    <property type="match status" value="1"/>
</dbReference>
<dbReference type="SUPFAM" id="SSF53150">
    <property type="entry name" value="DNA repair protein MutS, domain II"/>
    <property type="match status" value="1"/>
</dbReference>
<dbReference type="PANTHER" id="PTHR11361:SF34">
    <property type="entry name" value="DNA MISMATCH REPAIR PROTEIN MSH1, MITOCHONDRIAL"/>
    <property type="match status" value="1"/>
</dbReference>
<evidence type="ECO:0000256" key="3">
    <source>
        <dbReference type="ARBA" id="ARBA00022741"/>
    </source>
</evidence>
<comment type="function">
    <text evidence="8 9">This protein is involved in the repair of mismatches in DNA. It is possible that it carries out the mismatch recognition step. This protein has a weak ATPase activity.</text>
</comment>
<dbReference type="SMART" id="SM00534">
    <property type="entry name" value="MUTSac"/>
    <property type="match status" value="1"/>
</dbReference>
<dbReference type="GO" id="GO:0005829">
    <property type="term" value="C:cytosol"/>
    <property type="evidence" value="ECO:0007669"/>
    <property type="project" value="TreeGrafter"/>
</dbReference>